<keyword evidence="2" id="KW-1185">Reference proteome</keyword>
<evidence type="ECO:0000313" key="1">
    <source>
        <dbReference type="EMBL" id="MBW0501426.1"/>
    </source>
</evidence>
<dbReference type="EMBL" id="AVOT02016313">
    <property type="protein sequence ID" value="MBW0501426.1"/>
    <property type="molecule type" value="Genomic_DNA"/>
</dbReference>
<protein>
    <recommendedName>
        <fullName evidence="3">Integrase catalytic domain-containing protein</fullName>
    </recommendedName>
</protein>
<dbReference type="SUPFAM" id="SSF53098">
    <property type="entry name" value="Ribonuclease H-like"/>
    <property type="match status" value="1"/>
</dbReference>
<dbReference type="Gene3D" id="3.30.420.10">
    <property type="entry name" value="Ribonuclease H-like superfamily/Ribonuclease H"/>
    <property type="match status" value="1"/>
</dbReference>
<dbReference type="PANTHER" id="PTHR37984:SF15">
    <property type="entry name" value="INTEGRASE CATALYTIC DOMAIN-CONTAINING PROTEIN"/>
    <property type="match status" value="1"/>
</dbReference>
<dbReference type="Proteomes" id="UP000765509">
    <property type="component" value="Unassembled WGS sequence"/>
</dbReference>
<organism evidence="1 2">
    <name type="scientific">Austropuccinia psidii MF-1</name>
    <dbReference type="NCBI Taxonomy" id="1389203"/>
    <lineage>
        <taxon>Eukaryota</taxon>
        <taxon>Fungi</taxon>
        <taxon>Dikarya</taxon>
        <taxon>Basidiomycota</taxon>
        <taxon>Pucciniomycotina</taxon>
        <taxon>Pucciniomycetes</taxon>
        <taxon>Pucciniales</taxon>
        <taxon>Sphaerophragmiaceae</taxon>
        <taxon>Austropuccinia</taxon>
    </lineage>
</organism>
<dbReference type="GO" id="GO:0003676">
    <property type="term" value="F:nucleic acid binding"/>
    <property type="evidence" value="ECO:0007669"/>
    <property type="project" value="InterPro"/>
</dbReference>
<dbReference type="InterPro" id="IPR012337">
    <property type="entry name" value="RNaseH-like_sf"/>
</dbReference>
<dbReference type="AlphaFoldDB" id="A0A9Q3DJ57"/>
<reference evidence="1" key="1">
    <citation type="submission" date="2021-03" db="EMBL/GenBank/DDBJ databases">
        <title>Draft genome sequence of rust myrtle Austropuccinia psidii MF-1, a brazilian biotype.</title>
        <authorList>
            <person name="Quecine M.C."/>
            <person name="Pachon D.M.R."/>
            <person name="Bonatelli M.L."/>
            <person name="Correr F.H."/>
            <person name="Franceschini L.M."/>
            <person name="Leite T.F."/>
            <person name="Margarido G.R.A."/>
            <person name="Almeida C.A."/>
            <person name="Ferrarezi J.A."/>
            <person name="Labate C.A."/>
        </authorList>
    </citation>
    <scope>NUCLEOTIDE SEQUENCE</scope>
    <source>
        <strain evidence="1">MF-1</strain>
    </source>
</reference>
<evidence type="ECO:0000313" key="2">
    <source>
        <dbReference type="Proteomes" id="UP000765509"/>
    </source>
</evidence>
<sequence>MAFQPETNGWTERVNQILEQYLWMYVSYNQDDCNIWITHTAFSHKNAEHQSTMQSPFSTIYERNPSFDTIHISQDSPAGKLSTELQSVQQVVKEQLKLEIRLFNKYADRNWTTPPYFQPGDKGWLASKNIKTSRHSKKVSKMMVGTL</sequence>
<proteinExistence type="predicted"/>
<name>A0A9Q3DJ57_9BASI</name>
<dbReference type="PANTHER" id="PTHR37984">
    <property type="entry name" value="PROTEIN CBG26694"/>
    <property type="match status" value="1"/>
</dbReference>
<gene>
    <name evidence="1" type="ORF">O181_041141</name>
</gene>
<accession>A0A9Q3DJ57</accession>
<evidence type="ECO:0008006" key="3">
    <source>
        <dbReference type="Google" id="ProtNLM"/>
    </source>
</evidence>
<dbReference type="InterPro" id="IPR050951">
    <property type="entry name" value="Retrovirus_Pol_polyprotein"/>
</dbReference>
<dbReference type="InterPro" id="IPR036397">
    <property type="entry name" value="RNaseH_sf"/>
</dbReference>
<comment type="caution">
    <text evidence="1">The sequence shown here is derived from an EMBL/GenBank/DDBJ whole genome shotgun (WGS) entry which is preliminary data.</text>
</comment>